<dbReference type="EMBL" id="JAUJEB010000012">
    <property type="protein sequence ID" value="MDN5216999.1"/>
    <property type="molecule type" value="Genomic_DNA"/>
</dbReference>
<keyword evidence="5" id="KW-0378">Hydrolase</keyword>
<dbReference type="Gene3D" id="3.30.1120.10">
    <property type="match status" value="1"/>
</dbReference>
<comment type="similarity">
    <text evidence="2">Belongs to the sulfatase family.</text>
</comment>
<dbReference type="RefSeq" id="WP_346762337.1">
    <property type="nucleotide sequence ID" value="NZ_JAUJEB010000012.1"/>
</dbReference>
<evidence type="ECO:0000256" key="1">
    <source>
        <dbReference type="ARBA" id="ARBA00001913"/>
    </source>
</evidence>
<dbReference type="PROSITE" id="PS00149">
    <property type="entry name" value="SULFATASE_2"/>
    <property type="match status" value="1"/>
</dbReference>
<keyword evidence="3" id="KW-0479">Metal-binding</keyword>
<feature type="domain" description="Sulfatase N-terminal" evidence="7">
    <location>
        <begin position="35"/>
        <end position="359"/>
    </location>
</feature>
<proteinExistence type="inferred from homology"/>
<evidence type="ECO:0000313" key="8">
    <source>
        <dbReference type="EMBL" id="MDN5216999.1"/>
    </source>
</evidence>
<sequence>MKKTTIGMVCCLLMAQCTPRQQPEGNDNTQKPKQPNIVFILADDLGFADLSFTGSDLYRTPNIDQLARESMYFTHAHSSHATCQPSRISLITGKTPTRLKAVSHGSLGGVTGPGIEMPAEEVTIGNALQEGGYTTAHIGKWHIGTGDNGPRNRGFDVDIASNDFCCPGSYFYPFKSDTHKNEKDTKAAVPDLEAYSSGEHLTEALSTEAAKFISQQKDSKKPFFLNLWYYAVHTPLQAKEEKVKKYRDLITPEHKHRNATYAALIEHFDEGVGRVLKALDNNNLTENTIVIFMSDNGGALYSNITKNYPLRGGKGMFYEGGTRVPMFVRWPGVVEPGTVSNERVAGWDIYPTLLSITGVKGDANHNKNLDGVDLSPVFKNANAKLPDRSFNWLKFLSLIHYGNTTERTWPGGCIIKDDWKLIEYFNMPNAPNRHHFRLFNLKEDPSEENDLAQSEPEKVEELKQTMYQWRKDVDAPEFDMEKLYGQVSQ</sequence>
<comment type="cofactor">
    <cofactor evidence="1">
        <name>Ca(2+)</name>
        <dbReference type="ChEBI" id="CHEBI:29108"/>
    </cofactor>
</comment>
<gene>
    <name evidence="8" type="ORF">QQ020_33320</name>
</gene>
<dbReference type="InterPro" id="IPR000917">
    <property type="entry name" value="Sulfatase_N"/>
</dbReference>
<name>A0ABT8LGR9_9BACT</name>
<dbReference type="PANTHER" id="PTHR42693:SF42">
    <property type="entry name" value="ARYLSULFATASE G"/>
    <property type="match status" value="1"/>
</dbReference>
<reference evidence="8" key="1">
    <citation type="submission" date="2023-06" db="EMBL/GenBank/DDBJ databases">
        <title>Genomic of Agaribacillus aureum.</title>
        <authorList>
            <person name="Wang G."/>
        </authorList>
    </citation>
    <scope>NUCLEOTIDE SEQUENCE</scope>
    <source>
        <strain evidence="8">BMA12</strain>
    </source>
</reference>
<protein>
    <submittedName>
        <fullName evidence="8">Sulfatase</fullName>
    </submittedName>
</protein>
<dbReference type="InterPro" id="IPR050738">
    <property type="entry name" value="Sulfatase"/>
</dbReference>
<dbReference type="Gene3D" id="3.40.720.10">
    <property type="entry name" value="Alkaline Phosphatase, subunit A"/>
    <property type="match status" value="1"/>
</dbReference>
<evidence type="ECO:0000313" key="9">
    <source>
        <dbReference type="Proteomes" id="UP001172083"/>
    </source>
</evidence>
<dbReference type="InterPro" id="IPR024607">
    <property type="entry name" value="Sulfatase_CS"/>
</dbReference>
<dbReference type="Proteomes" id="UP001172083">
    <property type="component" value="Unassembled WGS sequence"/>
</dbReference>
<dbReference type="CDD" id="cd16144">
    <property type="entry name" value="ARS_like"/>
    <property type="match status" value="1"/>
</dbReference>
<evidence type="ECO:0000259" key="7">
    <source>
        <dbReference type="Pfam" id="PF00884"/>
    </source>
</evidence>
<dbReference type="InterPro" id="IPR017850">
    <property type="entry name" value="Alkaline_phosphatase_core_sf"/>
</dbReference>
<evidence type="ECO:0000256" key="4">
    <source>
        <dbReference type="ARBA" id="ARBA00022729"/>
    </source>
</evidence>
<keyword evidence="6" id="KW-0106">Calcium</keyword>
<evidence type="ECO:0000256" key="2">
    <source>
        <dbReference type="ARBA" id="ARBA00008779"/>
    </source>
</evidence>
<accession>A0ABT8LGR9</accession>
<comment type="caution">
    <text evidence="8">The sequence shown here is derived from an EMBL/GenBank/DDBJ whole genome shotgun (WGS) entry which is preliminary data.</text>
</comment>
<dbReference type="SUPFAM" id="SSF53649">
    <property type="entry name" value="Alkaline phosphatase-like"/>
    <property type="match status" value="1"/>
</dbReference>
<evidence type="ECO:0000256" key="6">
    <source>
        <dbReference type="ARBA" id="ARBA00022837"/>
    </source>
</evidence>
<organism evidence="8 9">
    <name type="scientific">Agaribacillus aureus</name>
    <dbReference type="NCBI Taxonomy" id="3051825"/>
    <lineage>
        <taxon>Bacteria</taxon>
        <taxon>Pseudomonadati</taxon>
        <taxon>Bacteroidota</taxon>
        <taxon>Cytophagia</taxon>
        <taxon>Cytophagales</taxon>
        <taxon>Splendidivirgaceae</taxon>
        <taxon>Agaribacillus</taxon>
    </lineage>
</organism>
<evidence type="ECO:0000256" key="5">
    <source>
        <dbReference type="ARBA" id="ARBA00022801"/>
    </source>
</evidence>
<keyword evidence="9" id="KW-1185">Reference proteome</keyword>
<dbReference type="PANTHER" id="PTHR42693">
    <property type="entry name" value="ARYLSULFATASE FAMILY MEMBER"/>
    <property type="match status" value="1"/>
</dbReference>
<keyword evidence="4" id="KW-0732">Signal</keyword>
<dbReference type="Pfam" id="PF00884">
    <property type="entry name" value="Sulfatase"/>
    <property type="match status" value="1"/>
</dbReference>
<evidence type="ECO:0000256" key="3">
    <source>
        <dbReference type="ARBA" id="ARBA00022723"/>
    </source>
</evidence>